<evidence type="ECO:0000256" key="4">
    <source>
        <dbReference type="ARBA" id="ARBA00022801"/>
    </source>
</evidence>
<sequence length="228" mass="26310">MYLVKEMPLDQRPRERLIAHGAKALSNEELLAILLRTGYHDQSVLELSKHVLYHLTSLEELKKITYLELLKIKGIKGAKATTILAAIELGYRLSVFKREQKIKISSPSDVYYLLHDEISHLEQEHFIVIYLNIKSEIIKRETIYIGTINQMMIHPREIYKKAVIYAAAAMIFVHNHPSGDSQPSKADEKATYHLEKTSEVMGIDLIDHIIIGHHEFYSIKSKHRTKLT</sequence>
<dbReference type="GO" id="GO:0046872">
    <property type="term" value="F:metal ion binding"/>
    <property type="evidence" value="ECO:0007669"/>
    <property type="project" value="UniProtKB-KW"/>
</dbReference>
<comment type="similarity">
    <text evidence="1 7">Belongs to the UPF0758 family.</text>
</comment>
<dbReference type="AlphaFoldDB" id="A0A7U9THY5"/>
<evidence type="ECO:0000256" key="3">
    <source>
        <dbReference type="ARBA" id="ARBA00022723"/>
    </source>
</evidence>
<name>A0A7U9THY5_9MOLU</name>
<dbReference type="InterPro" id="IPR001405">
    <property type="entry name" value="UPF0758"/>
</dbReference>
<evidence type="ECO:0000256" key="6">
    <source>
        <dbReference type="ARBA" id="ARBA00023049"/>
    </source>
</evidence>
<dbReference type="Pfam" id="PF04002">
    <property type="entry name" value="RadC"/>
    <property type="match status" value="1"/>
</dbReference>
<dbReference type="EMBL" id="AP024412">
    <property type="protein sequence ID" value="BCR36056.1"/>
    <property type="molecule type" value="Genomic_DNA"/>
</dbReference>
<dbReference type="CDD" id="cd08071">
    <property type="entry name" value="MPN_DUF2466"/>
    <property type="match status" value="1"/>
</dbReference>
<proteinExistence type="inferred from homology"/>
<dbReference type="InterPro" id="IPR020891">
    <property type="entry name" value="UPF0758_CS"/>
</dbReference>
<dbReference type="InterPro" id="IPR037518">
    <property type="entry name" value="MPN"/>
</dbReference>
<dbReference type="InterPro" id="IPR025657">
    <property type="entry name" value="RadC_JAB"/>
</dbReference>
<dbReference type="Pfam" id="PF20582">
    <property type="entry name" value="UPF0758_N"/>
    <property type="match status" value="1"/>
</dbReference>
<evidence type="ECO:0000256" key="2">
    <source>
        <dbReference type="ARBA" id="ARBA00022670"/>
    </source>
</evidence>
<keyword evidence="5" id="KW-0862">Zinc</keyword>
<keyword evidence="3" id="KW-0479">Metal-binding</keyword>
<keyword evidence="2" id="KW-0645">Protease</keyword>
<keyword evidence="9" id="KW-1185">Reference proteome</keyword>
<dbReference type="GO" id="GO:0008237">
    <property type="term" value="F:metallopeptidase activity"/>
    <property type="evidence" value="ECO:0007669"/>
    <property type="project" value="UniProtKB-KW"/>
</dbReference>
<evidence type="ECO:0000313" key="9">
    <source>
        <dbReference type="Proteomes" id="UP000620133"/>
    </source>
</evidence>
<evidence type="ECO:0000256" key="5">
    <source>
        <dbReference type="ARBA" id="ARBA00022833"/>
    </source>
</evidence>
<dbReference type="PANTHER" id="PTHR30471:SF3">
    <property type="entry name" value="UPF0758 PROTEIN YEES-RELATED"/>
    <property type="match status" value="1"/>
</dbReference>
<keyword evidence="6" id="KW-0482">Metalloprotease</keyword>
<dbReference type="PROSITE" id="PS01302">
    <property type="entry name" value="UPF0758"/>
    <property type="match status" value="1"/>
</dbReference>
<dbReference type="KEGG" id="manr:MPAN_009490"/>
<evidence type="ECO:0000256" key="7">
    <source>
        <dbReference type="RuleBase" id="RU003797"/>
    </source>
</evidence>
<dbReference type="GO" id="GO:0006508">
    <property type="term" value="P:proteolysis"/>
    <property type="evidence" value="ECO:0007669"/>
    <property type="project" value="UniProtKB-KW"/>
</dbReference>
<gene>
    <name evidence="8" type="ORF">MPAN_009490</name>
</gene>
<accession>A0A7U9THY5</accession>
<dbReference type="NCBIfam" id="NF000642">
    <property type="entry name" value="PRK00024.1"/>
    <property type="match status" value="1"/>
</dbReference>
<protein>
    <submittedName>
        <fullName evidence="8">UPF0758 protein</fullName>
    </submittedName>
</protein>
<dbReference type="PROSITE" id="PS50249">
    <property type="entry name" value="MPN"/>
    <property type="match status" value="1"/>
</dbReference>
<dbReference type="NCBIfam" id="TIGR00608">
    <property type="entry name" value="radc"/>
    <property type="match status" value="1"/>
</dbReference>
<evidence type="ECO:0000256" key="1">
    <source>
        <dbReference type="ARBA" id="ARBA00010243"/>
    </source>
</evidence>
<evidence type="ECO:0000313" key="8">
    <source>
        <dbReference type="EMBL" id="BCR36056.1"/>
    </source>
</evidence>
<reference evidence="8" key="1">
    <citation type="submission" date="2021-01" db="EMBL/GenBank/DDBJ databases">
        <title>Draft genome sequence of Acholeplasmataceae bacterium strain Mahy22.</title>
        <authorList>
            <person name="Watanabe M."/>
            <person name="Kojima H."/>
            <person name="Fukui M."/>
        </authorList>
    </citation>
    <scope>NUCLEOTIDE SEQUENCE</scope>
    <source>
        <strain evidence="8">Mahy22</strain>
    </source>
</reference>
<dbReference type="InterPro" id="IPR046778">
    <property type="entry name" value="UPF0758_N"/>
</dbReference>
<dbReference type="PANTHER" id="PTHR30471">
    <property type="entry name" value="DNA REPAIR PROTEIN RADC"/>
    <property type="match status" value="1"/>
</dbReference>
<dbReference type="RefSeq" id="WP_176239519.1">
    <property type="nucleotide sequence ID" value="NZ_AP024412.1"/>
</dbReference>
<keyword evidence="4" id="KW-0378">Hydrolase</keyword>
<organism evidence="8 9">
    <name type="scientific">Mariniplasma anaerobium</name>
    <dbReference type="NCBI Taxonomy" id="2735436"/>
    <lineage>
        <taxon>Bacteria</taxon>
        <taxon>Bacillati</taxon>
        <taxon>Mycoplasmatota</taxon>
        <taxon>Mollicutes</taxon>
        <taxon>Acholeplasmatales</taxon>
        <taxon>Acholeplasmataceae</taxon>
        <taxon>Mariniplasma</taxon>
    </lineage>
</organism>
<dbReference type="Proteomes" id="UP000620133">
    <property type="component" value="Chromosome"/>
</dbReference>
<dbReference type="Gene3D" id="3.40.140.10">
    <property type="entry name" value="Cytidine Deaminase, domain 2"/>
    <property type="match status" value="1"/>
</dbReference>